<dbReference type="EMBL" id="CAJPDQ010000006">
    <property type="protein sequence ID" value="CAF9911097.1"/>
    <property type="molecule type" value="Genomic_DNA"/>
</dbReference>
<accession>A0A8H3ERX6</accession>
<dbReference type="PANTHER" id="PTHR24173:SF74">
    <property type="entry name" value="ANKYRIN REPEAT DOMAIN-CONTAINING PROTEIN 16"/>
    <property type="match status" value="1"/>
</dbReference>
<dbReference type="SUPFAM" id="SSF48403">
    <property type="entry name" value="Ankyrin repeat"/>
    <property type="match status" value="1"/>
</dbReference>
<evidence type="ECO:0000256" key="3">
    <source>
        <dbReference type="PROSITE-ProRule" id="PRU00023"/>
    </source>
</evidence>
<proteinExistence type="predicted"/>
<sequence>MRSAQILELLLEYGPEISRDDLGLVVEIGSTRIVEKLVNDGANVNPNTKEATTPLEIAALHYDPDMVRLLLDFGAKVTEHTLSNVFSKNVQGMGRKGDMNNTVKILLDRSQVGIQRALPKAIGNGSVEAVKAMISKGVKFGEPELELAARWEHIEVVKLLVMNGVKTDSLRIPMFLVEENPDIRKETFQKALRARETVKLDQDEFGQLLRQKIAELASLPTLSEL</sequence>
<evidence type="ECO:0008006" key="6">
    <source>
        <dbReference type="Google" id="ProtNLM"/>
    </source>
</evidence>
<dbReference type="InterPro" id="IPR002110">
    <property type="entry name" value="Ankyrin_rpt"/>
</dbReference>
<reference evidence="4" key="1">
    <citation type="submission" date="2021-03" db="EMBL/GenBank/DDBJ databases">
        <authorList>
            <person name="Tagirdzhanova G."/>
        </authorList>
    </citation>
    <scope>NUCLEOTIDE SEQUENCE</scope>
</reference>
<dbReference type="Gene3D" id="1.25.40.20">
    <property type="entry name" value="Ankyrin repeat-containing domain"/>
    <property type="match status" value="1"/>
</dbReference>
<gene>
    <name evidence="4" type="ORF">GOMPHAMPRED_007300</name>
</gene>
<dbReference type="PROSITE" id="PS50297">
    <property type="entry name" value="ANK_REP_REGION"/>
    <property type="match status" value="1"/>
</dbReference>
<evidence type="ECO:0000256" key="1">
    <source>
        <dbReference type="ARBA" id="ARBA00022737"/>
    </source>
</evidence>
<dbReference type="PROSITE" id="PS50088">
    <property type="entry name" value="ANK_REPEAT"/>
    <property type="match status" value="1"/>
</dbReference>
<evidence type="ECO:0000256" key="2">
    <source>
        <dbReference type="ARBA" id="ARBA00023043"/>
    </source>
</evidence>
<organism evidence="4 5">
    <name type="scientific">Gomphillus americanus</name>
    <dbReference type="NCBI Taxonomy" id="1940652"/>
    <lineage>
        <taxon>Eukaryota</taxon>
        <taxon>Fungi</taxon>
        <taxon>Dikarya</taxon>
        <taxon>Ascomycota</taxon>
        <taxon>Pezizomycotina</taxon>
        <taxon>Lecanoromycetes</taxon>
        <taxon>OSLEUM clade</taxon>
        <taxon>Ostropomycetidae</taxon>
        <taxon>Ostropales</taxon>
        <taxon>Graphidaceae</taxon>
        <taxon>Gomphilloideae</taxon>
        <taxon>Gomphillus</taxon>
    </lineage>
</organism>
<keyword evidence="1" id="KW-0677">Repeat</keyword>
<keyword evidence="2 3" id="KW-0040">ANK repeat</keyword>
<dbReference type="Proteomes" id="UP000664169">
    <property type="component" value="Unassembled WGS sequence"/>
</dbReference>
<dbReference type="SMART" id="SM00248">
    <property type="entry name" value="ANK"/>
    <property type="match status" value="3"/>
</dbReference>
<name>A0A8H3ERX6_9LECA</name>
<comment type="caution">
    <text evidence="4">The sequence shown here is derived from an EMBL/GenBank/DDBJ whole genome shotgun (WGS) entry which is preliminary data.</text>
</comment>
<feature type="repeat" description="ANK" evidence="3">
    <location>
        <begin position="50"/>
        <end position="82"/>
    </location>
</feature>
<dbReference type="InterPro" id="IPR036770">
    <property type="entry name" value="Ankyrin_rpt-contain_sf"/>
</dbReference>
<dbReference type="OrthoDB" id="20872at2759"/>
<dbReference type="PANTHER" id="PTHR24173">
    <property type="entry name" value="ANKYRIN REPEAT CONTAINING"/>
    <property type="match status" value="1"/>
</dbReference>
<evidence type="ECO:0000313" key="4">
    <source>
        <dbReference type="EMBL" id="CAF9911097.1"/>
    </source>
</evidence>
<dbReference type="Pfam" id="PF12796">
    <property type="entry name" value="Ank_2"/>
    <property type="match status" value="2"/>
</dbReference>
<protein>
    <recommendedName>
        <fullName evidence="6">Ankyrin repeat domain-containing protein</fullName>
    </recommendedName>
</protein>
<dbReference type="AlphaFoldDB" id="A0A8H3ERX6"/>
<keyword evidence="5" id="KW-1185">Reference proteome</keyword>
<evidence type="ECO:0000313" key="5">
    <source>
        <dbReference type="Proteomes" id="UP000664169"/>
    </source>
</evidence>